<accession>A0A1F8CMV5</accession>
<dbReference type="Proteomes" id="UP000179241">
    <property type="component" value="Unassembled WGS sequence"/>
</dbReference>
<name>A0A1F8CMV5_9BACT</name>
<comment type="caution">
    <text evidence="1">The sequence shown here is derived from an EMBL/GenBank/DDBJ whole genome shotgun (WGS) entry which is preliminary data.</text>
</comment>
<protein>
    <submittedName>
        <fullName evidence="1">Uncharacterized protein</fullName>
    </submittedName>
</protein>
<sequence>MGYNSVPDGHDGNIEHPRFDCHLQNALDDYFDNTLGWIKRTKLPKKEGRSEYGEKILLNKN</sequence>
<proteinExistence type="predicted"/>
<dbReference type="AlphaFoldDB" id="A0A1F8CMV5"/>
<reference evidence="1 2" key="1">
    <citation type="journal article" date="2016" name="Nat. Commun.">
        <title>Thousands of microbial genomes shed light on interconnected biogeochemical processes in an aquifer system.</title>
        <authorList>
            <person name="Anantharaman K."/>
            <person name="Brown C.T."/>
            <person name="Hug L.A."/>
            <person name="Sharon I."/>
            <person name="Castelle C.J."/>
            <person name="Probst A.J."/>
            <person name="Thomas B.C."/>
            <person name="Singh A."/>
            <person name="Wilkins M.J."/>
            <person name="Karaoz U."/>
            <person name="Brodie E.L."/>
            <person name="Williams K.H."/>
            <person name="Hubbard S.S."/>
            <person name="Banfield J.F."/>
        </authorList>
    </citation>
    <scope>NUCLEOTIDE SEQUENCE [LARGE SCALE GENOMIC DNA]</scope>
</reference>
<gene>
    <name evidence="1" type="ORF">A2188_01470</name>
</gene>
<organism evidence="1 2">
    <name type="scientific">Candidatus Woesebacteria bacterium RIFOXYA1_FULL_43_9</name>
    <dbReference type="NCBI Taxonomy" id="1802534"/>
    <lineage>
        <taxon>Bacteria</taxon>
        <taxon>Candidatus Woeseibacteriota</taxon>
    </lineage>
</organism>
<dbReference type="EMBL" id="MGHU01000030">
    <property type="protein sequence ID" value="OGM77189.1"/>
    <property type="molecule type" value="Genomic_DNA"/>
</dbReference>
<evidence type="ECO:0000313" key="1">
    <source>
        <dbReference type="EMBL" id="OGM77189.1"/>
    </source>
</evidence>
<evidence type="ECO:0000313" key="2">
    <source>
        <dbReference type="Proteomes" id="UP000179241"/>
    </source>
</evidence>